<feature type="transmembrane region" description="Helical" evidence="1">
    <location>
        <begin position="142"/>
        <end position="163"/>
    </location>
</feature>
<keyword evidence="3" id="KW-1185">Reference proteome</keyword>
<organism evidence="2 3">
    <name type="scientific">Guyanagaster necrorhizus</name>
    <dbReference type="NCBI Taxonomy" id="856835"/>
    <lineage>
        <taxon>Eukaryota</taxon>
        <taxon>Fungi</taxon>
        <taxon>Dikarya</taxon>
        <taxon>Basidiomycota</taxon>
        <taxon>Agaricomycotina</taxon>
        <taxon>Agaricomycetes</taxon>
        <taxon>Agaricomycetidae</taxon>
        <taxon>Agaricales</taxon>
        <taxon>Marasmiineae</taxon>
        <taxon>Physalacriaceae</taxon>
        <taxon>Guyanagaster</taxon>
    </lineage>
</organism>
<dbReference type="AlphaFoldDB" id="A0A9P8AMB8"/>
<reference evidence="2" key="1">
    <citation type="submission" date="2020-11" db="EMBL/GenBank/DDBJ databases">
        <title>Adaptations for nitrogen fixation in a non-lichenized fungal sporocarp promotes dispersal by wood-feeding termites.</title>
        <authorList>
            <consortium name="DOE Joint Genome Institute"/>
            <person name="Koch R.A."/>
            <person name="Yoon G."/>
            <person name="Arayal U."/>
            <person name="Lail K."/>
            <person name="Amirebrahimi M."/>
            <person name="Labutti K."/>
            <person name="Lipzen A."/>
            <person name="Riley R."/>
            <person name="Barry K."/>
            <person name="Henrissat B."/>
            <person name="Grigoriev I.V."/>
            <person name="Herr J.R."/>
            <person name="Aime M.C."/>
        </authorList>
    </citation>
    <scope>NUCLEOTIDE SEQUENCE</scope>
    <source>
        <strain evidence="2">MCA 3950</strain>
    </source>
</reference>
<proteinExistence type="predicted"/>
<evidence type="ECO:0000313" key="3">
    <source>
        <dbReference type="Proteomes" id="UP000812287"/>
    </source>
</evidence>
<evidence type="ECO:0000313" key="2">
    <source>
        <dbReference type="EMBL" id="KAG7439687.1"/>
    </source>
</evidence>
<dbReference type="RefSeq" id="XP_043033187.1">
    <property type="nucleotide sequence ID" value="XM_043181909.1"/>
</dbReference>
<dbReference type="OrthoDB" id="2841022at2759"/>
<dbReference type="EMBL" id="MU250587">
    <property type="protein sequence ID" value="KAG7439687.1"/>
    <property type="molecule type" value="Genomic_DNA"/>
</dbReference>
<protein>
    <submittedName>
        <fullName evidence="2">Uncharacterized protein</fullName>
    </submittedName>
</protein>
<evidence type="ECO:0000256" key="1">
    <source>
        <dbReference type="SAM" id="Phobius"/>
    </source>
</evidence>
<keyword evidence="1" id="KW-0472">Membrane</keyword>
<feature type="transmembrane region" description="Helical" evidence="1">
    <location>
        <begin position="175"/>
        <end position="198"/>
    </location>
</feature>
<keyword evidence="1" id="KW-0812">Transmembrane</keyword>
<dbReference type="Proteomes" id="UP000812287">
    <property type="component" value="Unassembled WGS sequence"/>
</dbReference>
<gene>
    <name evidence="2" type="ORF">BT62DRAFT_695420</name>
</gene>
<feature type="transmembrane region" description="Helical" evidence="1">
    <location>
        <begin position="95"/>
        <end position="113"/>
    </location>
</feature>
<sequence>MIIIKQTRCPIRISNIRTHHYHRLRPSECVTLCLHHHESNVMLYYIMTRWWFSKRHTFFLQNHHHDHYNRSWDYYTGPNRGSSKKNCQNCRRSRFLVLIILLLYLLGAVNLYGEWAQVLLCTNVKTFWETTFESNNTLTTPVLWTMVVGATLSAVLADATSIWRCWLVWSQSWSIVVVPIACTIVATVRRSIITYYSAFGSDEKTPPQALFLESVVSWSVLYSSLILATLLWCTILIIYRILRVGNAAGRIHVFQRVIEMLV</sequence>
<name>A0A9P8AMB8_9AGAR</name>
<accession>A0A9P8AMB8</accession>
<keyword evidence="1" id="KW-1133">Transmembrane helix</keyword>
<dbReference type="GeneID" id="66104205"/>
<comment type="caution">
    <text evidence="2">The sequence shown here is derived from an EMBL/GenBank/DDBJ whole genome shotgun (WGS) entry which is preliminary data.</text>
</comment>
<feature type="transmembrane region" description="Helical" evidence="1">
    <location>
        <begin position="218"/>
        <end position="242"/>
    </location>
</feature>